<dbReference type="PROSITE" id="PS51186">
    <property type="entry name" value="GNAT"/>
    <property type="match status" value="1"/>
</dbReference>
<dbReference type="AlphaFoldDB" id="A0A2S4N762"/>
<dbReference type="Proteomes" id="UP000237056">
    <property type="component" value="Unassembled WGS sequence"/>
</dbReference>
<keyword evidence="3" id="KW-1185">Reference proteome</keyword>
<evidence type="ECO:0000259" key="1">
    <source>
        <dbReference type="PROSITE" id="PS51186"/>
    </source>
</evidence>
<evidence type="ECO:0000313" key="3">
    <source>
        <dbReference type="Proteomes" id="UP000237056"/>
    </source>
</evidence>
<dbReference type="Pfam" id="PF13673">
    <property type="entry name" value="Acetyltransf_10"/>
    <property type="match status" value="1"/>
</dbReference>
<feature type="domain" description="N-acetyltransferase" evidence="1">
    <location>
        <begin position="21"/>
        <end position="165"/>
    </location>
</feature>
<dbReference type="EMBL" id="PQNY01000010">
    <property type="protein sequence ID" value="POS01501.1"/>
    <property type="molecule type" value="Genomic_DNA"/>
</dbReference>
<sequence length="165" mass="19256">MFVNTYYLERYNFLCAKFFKTLIKKITHLQTYIVRHPILRAGKPINTCAFHGDELNTTVHFGYYIQENLVGVISVFKNSSIFPLENQYQIRGMAVLTALQNQGIGQKLVNFAEQHIAQHNSKPYIIWLNARQNAVSFYKKLGYYIHGDEFEIESIGIHSLMYKQK</sequence>
<dbReference type="GO" id="GO:0016747">
    <property type="term" value="F:acyltransferase activity, transferring groups other than amino-acyl groups"/>
    <property type="evidence" value="ECO:0007669"/>
    <property type="project" value="InterPro"/>
</dbReference>
<evidence type="ECO:0000313" key="2">
    <source>
        <dbReference type="EMBL" id="POS01501.1"/>
    </source>
</evidence>
<dbReference type="SUPFAM" id="SSF55729">
    <property type="entry name" value="Acyl-CoA N-acyltransferases (Nat)"/>
    <property type="match status" value="1"/>
</dbReference>
<accession>A0A2S4N762</accession>
<dbReference type="InterPro" id="IPR000182">
    <property type="entry name" value="GNAT_dom"/>
</dbReference>
<proteinExistence type="predicted"/>
<protein>
    <submittedName>
        <fullName evidence="2">Acetyltransferase (GNAT) family protein</fullName>
    </submittedName>
</protein>
<name>A0A2S4N762_9FLAO</name>
<keyword evidence="2" id="KW-0808">Transferase</keyword>
<dbReference type="CDD" id="cd04301">
    <property type="entry name" value="NAT_SF"/>
    <property type="match status" value="1"/>
</dbReference>
<gene>
    <name evidence="2" type="ORF">Q361_11086</name>
</gene>
<dbReference type="InterPro" id="IPR016181">
    <property type="entry name" value="Acyl_CoA_acyltransferase"/>
</dbReference>
<reference evidence="2 3" key="1">
    <citation type="submission" date="2018-01" db="EMBL/GenBank/DDBJ databases">
        <title>Genomic Encyclopedia of Type Strains, Phase I: the one thousand microbial genomes (KMG-I) project.</title>
        <authorList>
            <person name="Goeker M."/>
        </authorList>
    </citation>
    <scope>NUCLEOTIDE SEQUENCE [LARGE SCALE GENOMIC DNA]</scope>
    <source>
        <strain evidence="2 3">DSM 17960</strain>
    </source>
</reference>
<dbReference type="Gene3D" id="3.40.630.30">
    <property type="match status" value="1"/>
</dbReference>
<organism evidence="2 3">
    <name type="scientific">Flavobacterium croceum DSM 17960</name>
    <dbReference type="NCBI Taxonomy" id="1121886"/>
    <lineage>
        <taxon>Bacteria</taxon>
        <taxon>Pseudomonadati</taxon>
        <taxon>Bacteroidota</taxon>
        <taxon>Flavobacteriia</taxon>
        <taxon>Flavobacteriales</taxon>
        <taxon>Flavobacteriaceae</taxon>
        <taxon>Flavobacterium</taxon>
    </lineage>
</organism>
<comment type="caution">
    <text evidence="2">The sequence shown here is derived from an EMBL/GenBank/DDBJ whole genome shotgun (WGS) entry which is preliminary data.</text>
</comment>